<feature type="region of interest" description="Disordered" evidence="1">
    <location>
        <begin position="1"/>
        <end position="46"/>
    </location>
</feature>
<organism evidence="2 3">
    <name type="scientific">Tsuneonella litorea</name>
    <dbReference type="NCBI Taxonomy" id="2976475"/>
    <lineage>
        <taxon>Bacteria</taxon>
        <taxon>Pseudomonadati</taxon>
        <taxon>Pseudomonadota</taxon>
        <taxon>Alphaproteobacteria</taxon>
        <taxon>Sphingomonadales</taxon>
        <taxon>Erythrobacteraceae</taxon>
        <taxon>Tsuneonella</taxon>
    </lineage>
</organism>
<evidence type="ECO:0000313" key="3">
    <source>
        <dbReference type="Proteomes" id="UP001142648"/>
    </source>
</evidence>
<comment type="caution">
    <text evidence="2">The sequence shown here is derived from an EMBL/GenBank/DDBJ whole genome shotgun (WGS) entry which is preliminary data.</text>
</comment>
<evidence type="ECO:0000313" key="2">
    <source>
        <dbReference type="EMBL" id="MCT2560249.1"/>
    </source>
</evidence>
<sequence length="108" mass="11511">MIDTISKPATKRPRRMAREPKPAGELATPPSTPTAEVEAKTAKPTSKSSLVLAMLQRPGGATIAQVVTATSWLPHTTRAALTGLKKKGYQVASEKAEDEERVYRVAAG</sequence>
<dbReference type="Proteomes" id="UP001142648">
    <property type="component" value="Unassembled WGS sequence"/>
</dbReference>
<dbReference type="InterPro" id="IPR021880">
    <property type="entry name" value="DUF3489"/>
</dbReference>
<protein>
    <submittedName>
        <fullName evidence="2">DUF3489 domain-containing protein</fullName>
    </submittedName>
</protein>
<accession>A0A9X2W454</accession>
<gene>
    <name evidence="2" type="ORF">N0B51_14800</name>
</gene>
<dbReference type="EMBL" id="JAOAMV010000025">
    <property type="protein sequence ID" value="MCT2560249.1"/>
    <property type="molecule type" value="Genomic_DNA"/>
</dbReference>
<keyword evidence="3" id="KW-1185">Reference proteome</keyword>
<dbReference type="Pfam" id="PF11994">
    <property type="entry name" value="DUF3489"/>
    <property type="match status" value="1"/>
</dbReference>
<evidence type="ECO:0000256" key="1">
    <source>
        <dbReference type="SAM" id="MobiDB-lite"/>
    </source>
</evidence>
<dbReference type="AlphaFoldDB" id="A0A9X2W454"/>
<dbReference type="RefSeq" id="WP_259963369.1">
    <property type="nucleotide sequence ID" value="NZ_JAOAMV010000025.1"/>
</dbReference>
<name>A0A9X2W454_9SPHN</name>
<proteinExistence type="predicted"/>
<reference evidence="2" key="1">
    <citation type="submission" date="2022-09" db="EMBL/GenBank/DDBJ databases">
        <title>The genome sequence of Tsuneonella sp. YG55.</title>
        <authorList>
            <person name="Liu Y."/>
        </authorList>
    </citation>
    <scope>NUCLEOTIDE SEQUENCE</scope>
    <source>
        <strain evidence="2">YG55</strain>
    </source>
</reference>